<protein>
    <recommendedName>
        <fullName evidence="3">DUF397 domain-containing protein</fullName>
    </recommendedName>
</protein>
<proteinExistence type="predicted"/>
<reference evidence="1 2" key="1">
    <citation type="journal article" date="2019" name="Int. J. Syst. Evol. Microbiol.">
        <title>The Global Catalogue of Microorganisms (GCM) 10K type strain sequencing project: providing services to taxonomists for standard genome sequencing and annotation.</title>
        <authorList>
            <consortium name="The Broad Institute Genomics Platform"/>
            <consortium name="The Broad Institute Genome Sequencing Center for Infectious Disease"/>
            <person name="Wu L."/>
            <person name="Ma J."/>
        </authorList>
    </citation>
    <scope>NUCLEOTIDE SEQUENCE [LARGE SCALE GENOMIC DNA]</scope>
    <source>
        <strain evidence="1 2">JCM 14560</strain>
    </source>
</reference>
<evidence type="ECO:0000313" key="2">
    <source>
        <dbReference type="Proteomes" id="UP001422759"/>
    </source>
</evidence>
<evidence type="ECO:0000313" key="1">
    <source>
        <dbReference type="EMBL" id="GAA2144080.1"/>
    </source>
</evidence>
<comment type="caution">
    <text evidence="1">The sequence shown here is derived from an EMBL/GenBank/DDBJ whole genome shotgun (WGS) entry which is preliminary data.</text>
</comment>
<organism evidence="1 2">
    <name type="scientific">Kitasatospora kazusensis</name>
    <dbReference type="NCBI Taxonomy" id="407974"/>
    <lineage>
        <taxon>Bacteria</taxon>
        <taxon>Bacillati</taxon>
        <taxon>Actinomycetota</taxon>
        <taxon>Actinomycetes</taxon>
        <taxon>Kitasatosporales</taxon>
        <taxon>Streptomycetaceae</taxon>
        <taxon>Kitasatospora</taxon>
    </lineage>
</organism>
<name>A0ABN2ZLP1_9ACTN</name>
<keyword evidence="2" id="KW-1185">Reference proteome</keyword>
<evidence type="ECO:0008006" key="3">
    <source>
        <dbReference type="Google" id="ProtNLM"/>
    </source>
</evidence>
<accession>A0ABN2ZLP1</accession>
<dbReference type="EMBL" id="BAAANT010000015">
    <property type="protein sequence ID" value="GAA2144080.1"/>
    <property type="molecule type" value="Genomic_DNA"/>
</dbReference>
<gene>
    <name evidence="1" type="ORF">GCM10009760_31200</name>
</gene>
<sequence length="72" mass="8002">MSCRSRAWEPQRAPVPAQSYSWGWFLTAGRVGRGERRGPNRELVYTTSGVDQFLACAEKGGNPRKACTEEAL</sequence>
<dbReference type="Proteomes" id="UP001422759">
    <property type="component" value="Unassembled WGS sequence"/>
</dbReference>